<dbReference type="RefSeq" id="WP_196605689.1">
    <property type="nucleotide sequence ID" value="NZ_CP116940.1"/>
</dbReference>
<evidence type="ECO:0000313" key="5">
    <source>
        <dbReference type="EMBL" id="MDQ0204749.1"/>
    </source>
</evidence>
<feature type="DNA-binding region" description="H-T-H motif" evidence="2">
    <location>
        <begin position="29"/>
        <end position="48"/>
    </location>
</feature>
<dbReference type="PRINTS" id="PR00455">
    <property type="entry name" value="HTHTETR"/>
</dbReference>
<evidence type="ECO:0000259" key="4">
    <source>
        <dbReference type="PROSITE" id="PS50977"/>
    </source>
</evidence>
<gene>
    <name evidence="5" type="ORF">J2S01_002482</name>
</gene>
<sequence>MSENDIDTADKIVQAAIDLIHKKGFNETTMKDIAIAANVSEMTVFRHFSNKKGVFEAVIQKCSFIPSMQDIFNNRLTWDLETDLLLIGNTYQQVMAKNKTAILVLTREKTFLSAGDWEKLPPYHFKQFMTAYLKKMESMGKIHGINIDAVVLSFIAMNFGFFYAKATLKNQFITVSTKEYIDTSVGLFVKGLTS</sequence>
<dbReference type="InterPro" id="IPR050109">
    <property type="entry name" value="HTH-type_TetR-like_transc_reg"/>
</dbReference>
<evidence type="ECO:0000313" key="6">
    <source>
        <dbReference type="Proteomes" id="UP001239167"/>
    </source>
</evidence>
<dbReference type="PANTHER" id="PTHR30055">
    <property type="entry name" value="HTH-TYPE TRANSCRIPTIONAL REGULATOR RUTR"/>
    <property type="match status" value="1"/>
</dbReference>
<protein>
    <submittedName>
        <fullName evidence="5">AcrR family transcriptional regulator</fullName>
    </submittedName>
</protein>
<evidence type="ECO:0000256" key="1">
    <source>
        <dbReference type="ARBA" id="ARBA00023125"/>
    </source>
</evidence>
<feature type="transmembrane region" description="Helical" evidence="3">
    <location>
        <begin position="145"/>
        <end position="164"/>
    </location>
</feature>
<keyword evidence="3" id="KW-0472">Membrane</keyword>
<keyword evidence="3" id="KW-1133">Transmembrane helix</keyword>
<accession>A0ABT9YCE2</accession>
<dbReference type="EMBL" id="JAUSUE010000021">
    <property type="protein sequence ID" value="MDQ0204749.1"/>
    <property type="molecule type" value="Genomic_DNA"/>
</dbReference>
<reference evidence="5 6" key="1">
    <citation type="submission" date="2023-07" db="EMBL/GenBank/DDBJ databases">
        <title>Genomic Encyclopedia of Type Strains, Phase IV (KMG-IV): sequencing the most valuable type-strain genomes for metagenomic binning, comparative biology and taxonomic classification.</title>
        <authorList>
            <person name="Goeker M."/>
        </authorList>
    </citation>
    <scope>NUCLEOTIDE SEQUENCE [LARGE SCALE GENOMIC DNA]</scope>
    <source>
        <strain evidence="5 6">DSM 16980</strain>
    </source>
</reference>
<name>A0ABT9YCE2_9FIRM</name>
<keyword evidence="6" id="KW-1185">Reference proteome</keyword>
<dbReference type="PANTHER" id="PTHR30055:SF226">
    <property type="entry name" value="HTH-TYPE TRANSCRIPTIONAL REGULATOR PKSA"/>
    <property type="match status" value="1"/>
</dbReference>
<dbReference type="Gene3D" id="1.10.357.10">
    <property type="entry name" value="Tetracycline Repressor, domain 2"/>
    <property type="match status" value="1"/>
</dbReference>
<organism evidence="5 6">
    <name type="scientific">Pectinatus haikarae</name>
    <dbReference type="NCBI Taxonomy" id="349096"/>
    <lineage>
        <taxon>Bacteria</taxon>
        <taxon>Bacillati</taxon>
        <taxon>Bacillota</taxon>
        <taxon>Negativicutes</taxon>
        <taxon>Selenomonadales</taxon>
        <taxon>Selenomonadaceae</taxon>
        <taxon>Pectinatus</taxon>
    </lineage>
</organism>
<dbReference type="InterPro" id="IPR009057">
    <property type="entry name" value="Homeodomain-like_sf"/>
</dbReference>
<dbReference type="InterPro" id="IPR001647">
    <property type="entry name" value="HTH_TetR"/>
</dbReference>
<feature type="domain" description="HTH tetR-type" evidence="4">
    <location>
        <begin position="6"/>
        <end position="66"/>
    </location>
</feature>
<proteinExistence type="predicted"/>
<keyword evidence="3" id="KW-0812">Transmembrane</keyword>
<keyword evidence="1 2" id="KW-0238">DNA-binding</keyword>
<evidence type="ECO:0000256" key="3">
    <source>
        <dbReference type="SAM" id="Phobius"/>
    </source>
</evidence>
<evidence type="ECO:0000256" key="2">
    <source>
        <dbReference type="PROSITE-ProRule" id="PRU00335"/>
    </source>
</evidence>
<comment type="caution">
    <text evidence="5">The sequence shown here is derived from an EMBL/GenBank/DDBJ whole genome shotgun (WGS) entry which is preliminary data.</text>
</comment>
<dbReference type="SUPFAM" id="SSF46689">
    <property type="entry name" value="Homeodomain-like"/>
    <property type="match status" value="1"/>
</dbReference>
<dbReference type="PROSITE" id="PS50977">
    <property type="entry name" value="HTH_TETR_2"/>
    <property type="match status" value="1"/>
</dbReference>
<dbReference type="Proteomes" id="UP001239167">
    <property type="component" value="Unassembled WGS sequence"/>
</dbReference>
<dbReference type="Pfam" id="PF00440">
    <property type="entry name" value="TetR_N"/>
    <property type="match status" value="1"/>
</dbReference>